<organism evidence="1 2">
    <name type="scientific">Cylicostephanus goldi</name>
    <name type="common">Nematode worm</name>
    <dbReference type="NCBI Taxonomy" id="71465"/>
    <lineage>
        <taxon>Eukaryota</taxon>
        <taxon>Metazoa</taxon>
        <taxon>Ecdysozoa</taxon>
        <taxon>Nematoda</taxon>
        <taxon>Chromadorea</taxon>
        <taxon>Rhabditida</taxon>
        <taxon>Rhabditina</taxon>
        <taxon>Rhabditomorpha</taxon>
        <taxon>Strongyloidea</taxon>
        <taxon>Strongylidae</taxon>
        <taxon>Cylicostephanus</taxon>
    </lineage>
</organism>
<gene>
    <name evidence="1" type="ORF">CGOC_LOCUS11502</name>
</gene>
<dbReference type="EMBL" id="UYRV01116763">
    <property type="protein sequence ID" value="VDN30272.1"/>
    <property type="molecule type" value="Genomic_DNA"/>
</dbReference>
<reference evidence="1 2" key="1">
    <citation type="submission" date="2018-11" db="EMBL/GenBank/DDBJ databases">
        <authorList>
            <consortium name="Pathogen Informatics"/>
        </authorList>
    </citation>
    <scope>NUCLEOTIDE SEQUENCE [LARGE SCALE GENOMIC DNA]</scope>
</reference>
<evidence type="ECO:0000313" key="1">
    <source>
        <dbReference type="EMBL" id="VDN30272.1"/>
    </source>
</evidence>
<dbReference type="InterPro" id="IPR042089">
    <property type="entry name" value="Peptidase_M13_dom_2"/>
</dbReference>
<proteinExistence type="predicted"/>
<name>A0A3P7QE99_CYLGO</name>
<dbReference type="OrthoDB" id="5854821at2759"/>
<evidence type="ECO:0000313" key="2">
    <source>
        <dbReference type="Proteomes" id="UP000271889"/>
    </source>
</evidence>
<protein>
    <submittedName>
        <fullName evidence="1">Uncharacterized protein</fullName>
    </submittedName>
</protein>
<dbReference type="Gene3D" id="1.10.1380.10">
    <property type="entry name" value="Neutral endopeptidase , domain2"/>
    <property type="match status" value="1"/>
</dbReference>
<dbReference type="AlphaFoldDB" id="A0A3P7QE99"/>
<keyword evidence="2" id="KW-1185">Reference proteome</keyword>
<dbReference type="Proteomes" id="UP000271889">
    <property type="component" value="Unassembled WGS sequence"/>
</dbReference>
<accession>A0A3P7QE99</accession>
<sequence>MTKEKAFSDACVAANIDATITNSTLVSKDYLMTRVNQLARYLGSNFTYSFGGDVNALPDSKQLANALAYLSFTQGVDTLVTPLVDTNWEDPTKGYRMFMDQNTAYMR</sequence>